<evidence type="ECO:0000256" key="1">
    <source>
        <dbReference type="ARBA" id="ARBA00005519"/>
    </source>
</evidence>
<dbReference type="STRING" id="988801.SAMN05216522_102156"/>
<dbReference type="GO" id="GO:0008810">
    <property type="term" value="F:cellulase activity"/>
    <property type="evidence" value="ECO:0007669"/>
    <property type="project" value="InterPro"/>
</dbReference>
<sequence length="251" mass="28108">MFEKRIYQSLFFIAIGCFPAITQAGDYKVFGNHYAWNNNFNDKQNALTASFGTGNSASMTAYVNTTYQQLWGYPAICRGYHYGFNPASNDYLFPKKISTIKAIPTYFRYSQSGSGMQGDFAYDIFLRKDNQKSTPQLEVMIWGDNNSYPIGVITSSNINIGGKYFDLWEGDSAGGYFTYSFVPHNGIGDNRTLPAKGSLHIDIKPFFNWLQANRASAGRYNDSMYIDVIEAGYEVVKGQGTINLTASITAY</sequence>
<reference evidence="4" key="1">
    <citation type="submission" date="2016-10" db="EMBL/GenBank/DDBJ databases">
        <authorList>
            <person name="Varghese N."/>
            <person name="Submissions S."/>
        </authorList>
    </citation>
    <scope>NUCLEOTIDE SEQUENCE [LARGE SCALE GENOMIC DNA]</scope>
    <source>
        <strain evidence="4">8N4</strain>
    </source>
</reference>
<dbReference type="RefSeq" id="WP_177173071.1">
    <property type="nucleotide sequence ID" value="NZ_FOGC01000002.1"/>
</dbReference>
<accession>A0A1H9F3T1</accession>
<evidence type="ECO:0000313" key="4">
    <source>
        <dbReference type="Proteomes" id="UP000242515"/>
    </source>
</evidence>
<evidence type="ECO:0000256" key="2">
    <source>
        <dbReference type="RuleBase" id="RU361163"/>
    </source>
</evidence>
<protein>
    <submittedName>
        <fullName evidence="3">Glycosyl hydrolase family 12</fullName>
    </submittedName>
</protein>
<dbReference type="EMBL" id="FOGC01000002">
    <property type="protein sequence ID" value="SEQ32644.1"/>
    <property type="molecule type" value="Genomic_DNA"/>
</dbReference>
<name>A0A1H9F3T1_9GAMM</name>
<dbReference type="PROSITE" id="PS51257">
    <property type="entry name" value="PROKAR_LIPOPROTEIN"/>
    <property type="match status" value="1"/>
</dbReference>
<dbReference type="PANTHER" id="PTHR34002:SF9">
    <property type="entry name" value="XYLOGLUCAN-SPECIFIC ENDO-BETA-1,4-GLUCANASE A"/>
    <property type="match status" value="1"/>
</dbReference>
<dbReference type="Pfam" id="PF01670">
    <property type="entry name" value="Glyco_hydro_12"/>
    <property type="match status" value="1"/>
</dbReference>
<dbReference type="GO" id="GO:0000272">
    <property type="term" value="P:polysaccharide catabolic process"/>
    <property type="evidence" value="ECO:0007669"/>
    <property type="project" value="UniProtKB-KW"/>
</dbReference>
<comment type="similarity">
    <text evidence="1 2">Belongs to the glycosyl hydrolase 12 (cellulase H) family.</text>
</comment>
<dbReference type="PANTHER" id="PTHR34002">
    <property type="entry name" value="BLR1656 PROTEIN"/>
    <property type="match status" value="1"/>
</dbReference>
<dbReference type="Gene3D" id="2.60.120.180">
    <property type="match status" value="1"/>
</dbReference>
<gene>
    <name evidence="3" type="ORF">SAMN05216522_102156</name>
</gene>
<keyword evidence="4" id="KW-1185">Reference proteome</keyword>
<evidence type="ECO:0000313" key="3">
    <source>
        <dbReference type="EMBL" id="SEQ32644.1"/>
    </source>
</evidence>
<keyword evidence="2 3" id="KW-0378">Hydrolase</keyword>
<organism evidence="3 4">
    <name type="scientific">Rosenbergiella nectarea</name>
    <dbReference type="NCBI Taxonomy" id="988801"/>
    <lineage>
        <taxon>Bacteria</taxon>
        <taxon>Pseudomonadati</taxon>
        <taxon>Pseudomonadota</taxon>
        <taxon>Gammaproteobacteria</taxon>
        <taxon>Enterobacterales</taxon>
        <taxon>Erwiniaceae</taxon>
        <taxon>Rosenbergiella</taxon>
    </lineage>
</organism>
<dbReference type="InterPro" id="IPR013320">
    <property type="entry name" value="ConA-like_dom_sf"/>
</dbReference>
<dbReference type="SUPFAM" id="SSF49899">
    <property type="entry name" value="Concanavalin A-like lectins/glucanases"/>
    <property type="match status" value="1"/>
</dbReference>
<dbReference type="InterPro" id="IPR013319">
    <property type="entry name" value="GH11/12"/>
</dbReference>
<dbReference type="AlphaFoldDB" id="A0A1H9F3T1"/>
<dbReference type="InterPro" id="IPR002594">
    <property type="entry name" value="GH12"/>
</dbReference>
<keyword evidence="2" id="KW-0624">Polysaccharide degradation</keyword>
<proteinExistence type="inferred from homology"/>
<keyword evidence="2" id="KW-0326">Glycosidase</keyword>
<keyword evidence="2" id="KW-0119">Carbohydrate metabolism</keyword>
<dbReference type="Proteomes" id="UP000242515">
    <property type="component" value="Unassembled WGS sequence"/>
</dbReference>